<gene>
    <name evidence="1" type="ORF">MQE35_08750</name>
</gene>
<protein>
    <submittedName>
        <fullName evidence="1">Uncharacterized protein</fullName>
    </submittedName>
</protein>
<evidence type="ECO:0000313" key="2">
    <source>
        <dbReference type="Proteomes" id="UP000831290"/>
    </source>
</evidence>
<reference evidence="1" key="1">
    <citation type="submission" date="2022-03" db="EMBL/GenBank/DDBJ databases">
        <title>Description of Abyssus ytuae gen. nov., sp. nov., a novel member of the family Flavobacteriaceae isolated from the sediment of Mariana Trench.</title>
        <authorList>
            <person name="Zhang J."/>
            <person name="Xu X."/>
        </authorList>
    </citation>
    <scope>NUCLEOTIDE SEQUENCE</scope>
    <source>
        <strain evidence="1">MT3330</strain>
    </source>
</reference>
<dbReference type="EMBL" id="CP094358">
    <property type="protein sequence ID" value="UOB19373.1"/>
    <property type="molecule type" value="Genomic_DNA"/>
</dbReference>
<name>A0A9E7D3J1_9FLAO</name>
<accession>A0A9E7D3J1</accession>
<dbReference type="KEGG" id="fbm:MQE35_08750"/>
<organism evidence="1 2">
    <name type="scientific">Abyssalbus ytuae</name>
    <dbReference type="NCBI Taxonomy" id="2926907"/>
    <lineage>
        <taxon>Bacteria</taxon>
        <taxon>Pseudomonadati</taxon>
        <taxon>Bacteroidota</taxon>
        <taxon>Flavobacteriia</taxon>
        <taxon>Flavobacteriales</taxon>
        <taxon>Flavobacteriaceae</taxon>
        <taxon>Abyssalbus</taxon>
    </lineage>
</organism>
<evidence type="ECO:0000313" key="1">
    <source>
        <dbReference type="EMBL" id="UOB19373.1"/>
    </source>
</evidence>
<sequence length="224" mass="25951">MELTSANLKTKDFCSHVNDYNRSKIFNGQAYLHSWIEPNSKINSGYLVDNEINLTTALSRKNSTRILSGQTKCYWNETKKFLHLKVLDSSYLLPYELKDIYEEINFSKEILSFSNNWDGEESLAISQDIYFKTINFLVEYSVFIFNNLGTIINSPEINPGRNGDMFLSWRTEKARLAVNIEKNKEGTYLASYYGDLKLNKEPIKGNVIIGKVSDYLAYWMKNLI</sequence>
<dbReference type="RefSeq" id="WP_255845989.1">
    <property type="nucleotide sequence ID" value="NZ_CP094358.1"/>
</dbReference>
<keyword evidence="2" id="KW-1185">Reference proteome</keyword>
<dbReference type="Proteomes" id="UP000831290">
    <property type="component" value="Chromosome"/>
</dbReference>
<dbReference type="AlphaFoldDB" id="A0A9E7D3J1"/>
<proteinExistence type="predicted"/>